<gene>
    <name evidence="1" type="ORF">VHEMI05572</name>
</gene>
<organism evidence="1 2">
    <name type="scientific">[Torrubiella] hemipterigena</name>
    <dbReference type="NCBI Taxonomy" id="1531966"/>
    <lineage>
        <taxon>Eukaryota</taxon>
        <taxon>Fungi</taxon>
        <taxon>Dikarya</taxon>
        <taxon>Ascomycota</taxon>
        <taxon>Pezizomycotina</taxon>
        <taxon>Sordariomycetes</taxon>
        <taxon>Hypocreomycetidae</taxon>
        <taxon>Hypocreales</taxon>
        <taxon>Clavicipitaceae</taxon>
        <taxon>Clavicipitaceae incertae sedis</taxon>
        <taxon>'Torrubiella' clade</taxon>
    </lineage>
</organism>
<evidence type="ECO:0000313" key="1">
    <source>
        <dbReference type="EMBL" id="CEJ89747.1"/>
    </source>
</evidence>
<protein>
    <recommendedName>
        <fullName evidence="3">ABM domain-containing protein</fullName>
    </recommendedName>
</protein>
<keyword evidence="2" id="KW-1185">Reference proteome</keyword>
<sequence>MSTAFVTECATLKLNEQCSLPVIKDILAKCFTIQDGWIAEHDPSLAKDNRRHTIVYTDNATKPQVLYFLASWHSAKHHYEWIATEENRQCGELLKPILSSEPGAVALLHLHSASREPCFADITGGEVWHVTRMLVPSAKKAETQQHYQEIERSQESQSCWAGWNAELPPEQDEFVVFQSSKLAEETFREVLSLNTSCEKLTIFATTI</sequence>
<dbReference type="OrthoDB" id="3542212at2759"/>
<dbReference type="EMBL" id="CDHN01000003">
    <property type="protein sequence ID" value="CEJ89747.1"/>
    <property type="molecule type" value="Genomic_DNA"/>
</dbReference>
<dbReference type="Proteomes" id="UP000039046">
    <property type="component" value="Unassembled WGS sequence"/>
</dbReference>
<evidence type="ECO:0008006" key="3">
    <source>
        <dbReference type="Google" id="ProtNLM"/>
    </source>
</evidence>
<dbReference type="HOGENOM" id="CLU_062848_0_0_1"/>
<name>A0A0A1TJ43_9HYPO</name>
<evidence type="ECO:0000313" key="2">
    <source>
        <dbReference type="Proteomes" id="UP000039046"/>
    </source>
</evidence>
<reference evidence="1 2" key="1">
    <citation type="journal article" date="2015" name="Genome Announc.">
        <title>Draft Genome Sequence and Gene Annotation of the Entomopathogenic Fungus Verticillium hemipterigenum.</title>
        <authorList>
            <person name="Horn F."/>
            <person name="Habel A."/>
            <person name="Scharf D.H."/>
            <person name="Dworschak J."/>
            <person name="Brakhage A.A."/>
            <person name="Guthke R."/>
            <person name="Hertweck C."/>
            <person name="Linde J."/>
        </authorList>
    </citation>
    <scope>NUCLEOTIDE SEQUENCE [LARGE SCALE GENOMIC DNA]</scope>
</reference>
<proteinExistence type="predicted"/>
<accession>A0A0A1TJ43</accession>
<dbReference type="AlphaFoldDB" id="A0A0A1TJ43"/>